<sequence>MSLSKFFSALLLLPLLAAAPCALADPLYTLTFLPGDFSAAALAQNGQVVGSARGGAAVWSTTSTTYLASLLPGSEGLAINSAGAIAGRVGASAFVYADGGLQTFALPTPLATWATGINDAGQVSGTGRLGFGEHTGFRYSGGVFTEMGNFGGALSVANAINAGGDLAGFAGFPTEAWFDPDRHAAVYRDGTLLDLGTLGGRISEANDINDAGFVAGWSELAGGSGERPFLFSPGQARMSDLGSLGGSAGRANGINNAGTVVGLSDIGGPDGFDYHAFVYGASGMADLNTLVGPTAGWTLVSALDVNDAGQILAQACNASLAECRAVRLDLIAAVPEPGAWAMLAGGVVLLLWRARKRTLWIVAPVLAAPLLASAQALPSYTPSFLPAGFTATAINARGQVAGLTANAAALWDSGVLTEYTAAAPGSFAFALDNRGQMAGGWAGDSYVFAAGGVRNVGRQGLWHSSFAIAINDLGAIAGRSYWGVGERSRGYVLAGGVLRMIPSFGGDWSDATAINRSGQVAGTAAVTGDAIPEPNFRAFVYKDKAMRNLGTLGGRNSSASDINDAGQVAGFSWIAEVDEFDNPRVHAFLYAGGVMQDIGTLGGDYSSALGINNAGIVVGESTVSTPDGIEQRAFGYAGGAMLDLNTRATMPAGWLLVSARDVNDAGQVLAQACSLEDCLYLRLDPVP</sequence>
<keyword evidence="1" id="KW-0812">Transmembrane</keyword>
<keyword evidence="2" id="KW-0732">Signal</keyword>
<evidence type="ECO:0000313" key="4">
    <source>
        <dbReference type="Proteomes" id="UP000198639"/>
    </source>
</evidence>
<feature type="chain" id="PRO_5011594668" evidence="2">
    <location>
        <begin position="25"/>
        <end position="687"/>
    </location>
</feature>
<reference evidence="4" key="1">
    <citation type="submission" date="2016-10" db="EMBL/GenBank/DDBJ databases">
        <authorList>
            <person name="Varghese N."/>
            <person name="Submissions S."/>
        </authorList>
    </citation>
    <scope>NUCLEOTIDE SEQUENCE [LARGE SCALE GENOMIC DNA]</scope>
    <source>
        <strain evidence="4">CGMCC 1.12041</strain>
    </source>
</reference>
<dbReference type="AlphaFoldDB" id="A0A1I1DF38"/>
<name>A0A1I1DF38_9BURK</name>
<dbReference type="NCBIfam" id="TIGR02913">
    <property type="entry name" value="HAF_rpt"/>
    <property type="match status" value="5"/>
</dbReference>
<dbReference type="Proteomes" id="UP000198639">
    <property type="component" value="Unassembled WGS sequence"/>
</dbReference>
<evidence type="ECO:0000256" key="1">
    <source>
        <dbReference type="SAM" id="Phobius"/>
    </source>
</evidence>
<feature type="signal peptide" evidence="2">
    <location>
        <begin position="1"/>
        <end position="24"/>
    </location>
</feature>
<feature type="transmembrane region" description="Helical" evidence="1">
    <location>
        <begin position="359"/>
        <end position="377"/>
    </location>
</feature>
<dbReference type="STRING" id="1164594.SAMN05216204_101178"/>
<organism evidence="3 4">
    <name type="scientific">Massilia yuzhufengensis</name>
    <dbReference type="NCBI Taxonomy" id="1164594"/>
    <lineage>
        <taxon>Bacteria</taxon>
        <taxon>Pseudomonadati</taxon>
        <taxon>Pseudomonadota</taxon>
        <taxon>Betaproteobacteria</taxon>
        <taxon>Burkholderiales</taxon>
        <taxon>Oxalobacteraceae</taxon>
        <taxon>Telluria group</taxon>
        <taxon>Massilia</taxon>
    </lineage>
</organism>
<dbReference type="RefSeq" id="WP_091869820.1">
    <property type="nucleotide sequence ID" value="NZ_FOLD01000001.1"/>
</dbReference>
<proteinExistence type="predicted"/>
<gene>
    <name evidence="3" type="ORF">SAMN05216204_101178</name>
</gene>
<accession>A0A1I1DF38</accession>
<dbReference type="OrthoDB" id="59285at2"/>
<evidence type="ECO:0000313" key="3">
    <source>
        <dbReference type="EMBL" id="SFB73575.1"/>
    </source>
</evidence>
<keyword evidence="1" id="KW-1133">Transmembrane helix</keyword>
<protein>
    <submittedName>
        <fullName evidence="3">PEP-CTERM protein-sorting domain-containing protein</fullName>
    </submittedName>
</protein>
<dbReference type="InterPro" id="IPR014262">
    <property type="entry name" value="HAF_rpt"/>
</dbReference>
<dbReference type="EMBL" id="FOLD01000001">
    <property type="protein sequence ID" value="SFB73575.1"/>
    <property type="molecule type" value="Genomic_DNA"/>
</dbReference>
<evidence type="ECO:0000256" key="2">
    <source>
        <dbReference type="SAM" id="SignalP"/>
    </source>
</evidence>
<keyword evidence="1" id="KW-0472">Membrane</keyword>
<keyword evidence="4" id="KW-1185">Reference proteome</keyword>
<feature type="transmembrane region" description="Helical" evidence="1">
    <location>
        <begin position="330"/>
        <end position="352"/>
    </location>
</feature>